<evidence type="ECO:0000256" key="4">
    <source>
        <dbReference type="ARBA" id="ARBA00013044"/>
    </source>
</evidence>
<dbReference type="Pfam" id="PF00620">
    <property type="entry name" value="RhoGAP"/>
    <property type="match status" value="1"/>
</dbReference>
<name>A0A023F3B6_TRIIF</name>
<organism evidence="11">
    <name type="scientific">Triatoma infestans</name>
    <name type="common">Assassin bug</name>
    <dbReference type="NCBI Taxonomy" id="30076"/>
    <lineage>
        <taxon>Eukaryota</taxon>
        <taxon>Metazoa</taxon>
        <taxon>Ecdysozoa</taxon>
        <taxon>Arthropoda</taxon>
        <taxon>Hexapoda</taxon>
        <taxon>Insecta</taxon>
        <taxon>Pterygota</taxon>
        <taxon>Neoptera</taxon>
        <taxon>Paraneoptera</taxon>
        <taxon>Hemiptera</taxon>
        <taxon>Heteroptera</taxon>
        <taxon>Panheteroptera</taxon>
        <taxon>Cimicomorpha</taxon>
        <taxon>Reduviidae</taxon>
        <taxon>Triatominae</taxon>
        <taxon>Triatoma</taxon>
    </lineage>
</organism>
<dbReference type="PANTHER" id="PTHR11200">
    <property type="entry name" value="INOSITOL 5-PHOSPHATASE"/>
    <property type="match status" value="1"/>
</dbReference>
<dbReference type="GO" id="GO:0046856">
    <property type="term" value="P:phosphatidylinositol dephosphorylation"/>
    <property type="evidence" value="ECO:0007669"/>
    <property type="project" value="InterPro"/>
</dbReference>
<protein>
    <recommendedName>
        <fullName evidence="4">phosphoinositide 5-phosphatase</fullName>
        <ecNumber evidence="4">3.1.3.36</ecNumber>
    </recommendedName>
</protein>
<dbReference type="CDD" id="cd09093">
    <property type="entry name" value="INPP5c_INPP5B"/>
    <property type="match status" value="1"/>
</dbReference>
<dbReference type="Gene3D" id="2.60.40.10">
    <property type="entry name" value="Immunoglobulins"/>
    <property type="match status" value="1"/>
</dbReference>
<dbReference type="InterPro" id="IPR031896">
    <property type="entry name" value="INPP5B_PH_dom"/>
</dbReference>
<sequence>MGSVDLVQLLQSKFPSENIVACIDASLMQGWVRTTRFLAVLSNGFSSALFILTSNNVPPASSKDISVERIIPINNDFKCDIDSDNKDDSGTDLYLNISCGSLKLLFELILGEKSNMFVNELYKASDKVNKKNGSVEVGWLKKYNPLIKSNGSGIPGKEASDPLLDESPDVSLPRESIASGAALIAARETVIRYQMSMLENDYTFKQSLSVFVGTWNVNGQPPSVGLADWLACDIEPPDIYAIGFQELDLSKEAFLFNDTPREEEWRNEVEKGLHNGAKYDQVALVRLVGMMLIIFVQKGHQVKRVAIDTVGTGIMGKMGNKGGVSVRMEVHNTSMCFVNAHLAAHVEEFERRNQDFKDICSRTLFTSFTPPKSIKDHDQIYWLGDLNYRITGLSPTVVKKHIETENYSAILEYDQLNRQRRSGAVFQNFIEGPITFRPTYKYDTGTDNWDSSEKNRAPAWCDRILWRGKSIHQIEYRSHNIYRISDHKPVSSLFRSEVRIIDTVKYRKIHEEVMKKLDRLENEFLPQAHVDTNEIQFDTVVYLESQTRDLIIANVGQVPVKFEFIKKLDDTNYCKDWLRIEPYMGDVKPGEKCDIKLEVLVDKKSAYKLNSGQDHLYDILVLHLVGGKDIFITVTGEYERSCFGTSLDTLANIPVPIKEIPVGKLVEMEKKRSVGSLAALEDSGGSYPVPKEVWFLVDHLHRHGMKQPHLFIQPGLPSEISAIRHWLDNWSLVPLQGSVHSVAEALLLLLDSTPEPIVPYELHHRSLEAASNYLQCKQIVQELPYHSKNVFIYLCLFLRELLTHSEDNGLDIKTLATVFGGVFLRDPPLDGSKVQQSQQTASKSWTSHINSTERKKSTFVSHFLVNEDPHLYHIVAASN</sequence>
<dbReference type="GO" id="GO:0052745">
    <property type="term" value="F:inositol phosphate phosphatase activity"/>
    <property type="evidence" value="ECO:0007669"/>
    <property type="project" value="InterPro"/>
</dbReference>
<dbReference type="Pfam" id="PF16776">
    <property type="entry name" value="INPP5B_PH"/>
    <property type="match status" value="1"/>
</dbReference>
<dbReference type="AlphaFoldDB" id="A0A023F3B6"/>
<comment type="similarity">
    <text evidence="3">Belongs to the inositol 1,4,5-trisphosphate 5-phosphatase type II family.</text>
</comment>
<dbReference type="PROSITE" id="PS50238">
    <property type="entry name" value="RHOGAP"/>
    <property type="match status" value="1"/>
</dbReference>
<dbReference type="SMART" id="SM00128">
    <property type="entry name" value="IPPc"/>
    <property type="match status" value="1"/>
</dbReference>
<dbReference type="SUPFAM" id="SSF56219">
    <property type="entry name" value="DNase I-like"/>
    <property type="match status" value="1"/>
</dbReference>
<dbReference type="Gene3D" id="2.30.29.110">
    <property type="match status" value="1"/>
</dbReference>
<dbReference type="InterPro" id="IPR037793">
    <property type="entry name" value="OCRL1/INPP5B_INPP5c"/>
</dbReference>
<dbReference type="Gene3D" id="1.10.555.10">
    <property type="entry name" value="Rho GTPase activation protein"/>
    <property type="match status" value="1"/>
</dbReference>
<evidence type="ECO:0000256" key="5">
    <source>
        <dbReference type="ARBA" id="ARBA00022753"/>
    </source>
</evidence>
<keyword evidence="5" id="KW-0967">Endosome</keyword>
<accession>A0A023F3B6</accession>
<keyword evidence="6" id="KW-0378">Hydrolase</keyword>
<evidence type="ECO:0000256" key="9">
    <source>
        <dbReference type="ARBA" id="ARBA00023329"/>
    </source>
</evidence>
<dbReference type="GO" id="GO:0031901">
    <property type="term" value="C:early endosome membrane"/>
    <property type="evidence" value="ECO:0007669"/>
    <property type="project" value="UniProtKB-SubCell"/>
</dbReference>
<dbReference type="Pfam" id="PF22669">
    <property type="entry name" value="Exo_endo_phos2"/>
    <property type="match status" value="1"/>
</dbReference>
<evidence type="ECO:0000256" key="1">
    <source>
        <dbReference type="ARBA" id="ARBA00004146"/>
    </source>
</evidence>
<evidence type="ECO:0000256" key="6">
    <source>
        <dbReference type="ARBA" id="ARBA00022801"/>
    </source>
</evidence>
<comment type="subcellular location">
    <subcellularLocation>
        <location evidence="2">Cytoplasmic vesicle</location>
        <location evidence="2">Phagosome membrane</location>
    </subcellularLocation>
    <subcellularLocation>
        <location evidence="1">Early endosome membrane</location>
    </subcellularLocation>
</comment>
<dbReference type="EC" id="3.1.3.36" evidence="4"/>
<dbReference type="Gene3D" id="3.60.10.10">
    <property type="entry name" value="Endonuclease/exonuclease/phosphatase"/>
    <property type="match status" value="1"/>
</dbReference>
<proteinExistence type="evidence at transcript level"/>
<reference evidence="11" key="1">
    <citation type="journal article" date="2014" name="PLoS Negl. Trop. Dis.">
        <title>An updated insight into the Sialotranscriptome of Triatoma infestans: developmental stage and geographic variations.</title>
        <authorList>
            <person name="Schwarz A."/>
            <person name="Medrano-Mercado N."/>
            <person name="Schaub G.A."/>
            <person name="Struchiner C.J."/>
            <person name="Bargues M.D."/>
            <person name="Levy M.Z."/>
            <person name="Ribeiro J.M."/>
        </authorList>
    </citation>
    <scope>NUCLEOTIDE SEQUENCE</scope>
    <source>
        <strain evidence="11">Chile</strain>
        <tissue evidence="11">Salivary glands</tissue>
    </source>
</reference>
<dbReference type="InterPro" id="IPR036691">
    <property type="entry name" value="Endo/exonu/phosph_ase_sf"/>
</dbReference>
<dbReference type="SMART" id="SM00324">
    <property type="entry name" value="RhoGAP"/>
    <property type="match status" value="1"/>
</dbReference>
<dbReference type="InterPro" id="IPR046985">
    <property type="entry name" value="IP5"/>
</dbReference>
<dbReference type="PANTHER" id="PTHR11200:SF300">
    <property type="entry name" value="TYPE II INOSITOL 1,4,5-TRISPHOSPHATE 5-PHOSPHATASE"/>
    <property type="match status" value="1"/>
</dbReference>
<dbReference type="GO" id="GO:0004439">
    <property type="term" value="F:phosphatidylinositol-4,5-bisphosphate 5-phosphatase activity"/>
    <property type="evidence" value="ECO:0007669"/>
    <property type="project" value="UniProtKB-EC"/>
</dbReference>
<dbReference type="InterPro" id="IPR000198">
    <property type="entry name" value="RhoGAP_dom"/>
</dbReference>
<dbReference type="InterPro" id="IPR048869">
    <property type="entry name" value="OCRL-1_2_ASH"/>
</dbReference>
<keyword evidence="7" id="KW-0443">Lipid metabolism</keyword>
<feature type="domain" description="Rho-GAP" evidence="10">
    <location>
        <begin position="675"/>
        <end position="872"/>
    </location>
</feature>
<evidence type="ECO:0000256" key="7">
    <source>
        <dbReference type="ARBA" id="ARBA00023098"/>
    </source>
</evidence>
<dbReference type="InterPro" id="IPR013783">
    <property type="entry name" value="Ig-like_fold"/>
</dbReference>
<dbReference type="GO" id="GO:0030670">
    <property type="term" value="C:phagocytic vesicle membrane"/>
    <property type="evidence" value="ECO:0007669"/>
    <property type="project" value="UniProtKB-SubCell"/>
</dbReference>
<evidence type="ECO:0000256" key="3">
    <source>
        <dbReference type="ARBA" id="ARBA00005910"/>
    </source>
</evidence>
<evidence type="ECO:0000256" key="2">
    <source>
        <dbReference type="ARBA" id="ARBA00004580"/>
    </source>
</evidence>
<keyword evidence="9" id="KW-0968">Cytoplasmic vesicle</keyword>
<dbReference type="Pfam" id="PF21310">
    <property type="entry name" value="OCRL-like_ASH"/>
    <property type="match status" value="1"/>
</dbReference>
<evidence type="ECO:0000313" key="11">
    <source>
        <dbReference type="EMBL" id="JAC15768.1"/>
    </source>
</evidence>
<dbReference type="FunFam" id="2.60.40.10:FF:000132">
    <property type="entry name" value="Inositol polyphosphate 5-phosphatase OCRL-1 isoform b"/>
    <property type="match status" value="1"/>
</dbReference>
<dbReference type="EMBL" id="GBBI01002944">
    <property type="protein sequence ID" value="JAC15768.1"/>
    <property type="molecule type" value="mRNA"/>
</dbReference>
<evidence type="ECO:0000259" key="10">
    <source>
        <dbReference type="PROSITE" id="PS50238"/>
    </source>
</evidence>
<dbReference type="InterPro" id="IPR047078">
    <property type="entry name" value="RhoGAP_OCRL1"/>
</dbReference>
<evidence type="ECO:0000256" key="8">
    <source>
        <dbReference type="ARBA" id="ARBA00023136"/>
    </source>
</evidence>
<dbReference type="InterPro" id="IPR000300">
    <property type="entry name" value="IPPc"/>
</dbReference>
<dbReference type="CDD" id="cd04380">
    <property type="entry name" value="RhoGAP_OCRL1"/>
    <property type="match status" value="1"/>
</dbReference>
<dbReference type="GO" id="GO:0007165">
    <property type="term" value="P:signal transduction"/>
    <property type="evidence" value="ECO:0007669"/>
    <property type="project" value="InterPro"/>
</dbReference>
<dbReference type="SUPFAM" id="SSF48350">
    <property type="entry name" value="GTPase activation domain, GAP"/>
    <property type="match status" value="1"/>
</dbReference>
<dbReference type="FunFam" id="1.10.555.10:FF:000012">
    <property type="entry name" value="Putative inositol polyphosphate 5-phosphatase OCRL-1"/>
    <property type="match status" value="1"/>
</dbReference>
<dbReference type="FunFam" id="3.60.10.10:FF:000004">
    <property type="entry name" value="Type II inositol 1,4,5-trisphosphate 5-phosphatase"/>
    <property type="match status" value="1"/>
</dbReference>
<dbReference type="InterPro" id="IPR008936">
    <property type="entry name" value="Rho_GTPase_activation_prot"/>
</dbReference>
<keyword evidence="8" id="KW-0472">Membrane</keyword>